<dbReference type="AlphaFoldDB" id="A0A0E9U260"/>
<evidence type="ECO:0000256" key="1">
    <source>
        <dbReference type="SAM" id="SignalP"/>
    </source>
</evidence>
<reference evidence="2" key="2">
    <citation type="journal article" date="2015" name="Fish Shellfish Immunol.">
        <title>Early steps in the European eel (Anguilla anguilla)-Vibrio vulnificus interaction in the gills: Role of the RtxA13 toxin.</title>
        <authorList>
            <person name="Callol A."/>
            <person name="Pajuelo D."/>
            <person name="Ebbesson L."/>
            <person name="Teles M."/>
            <person name="MacKenzie S."/>
            <person name="Amaro C."/>
        </authorList>
    </citation>
    <scope>NUCLEOTIDE SEQUENCE</scope>
</reference>
<sequence length="40" mass="4527">MILLNFMSLTVLLATASTGMANKCGLYQRRMWLVAHKRSV</sequence>
<accession>A0A0E9U260</accession>
<feature type="chain" id="PRO_5002432955" evidence="1">
    <location>
        <begin position="22"/>
        <end position="40"/>
    </location>
</feature>
<evidence type="ECO:0000313" key="2">
    <source>
        <dbReference type="EMBL" id="JAH59812.1"/>
    </source>
</evidence>
<feature type="signal peptide" evidence="1">
    <location>
        <begin position="1"/>
        <end position="21"/>
    </location>
</feature>
<reference evidence="2" key="1">
    <citation type="submission" date="2014-11" db="EMBL/GenBank/DDBJ databases">
        <authorList>
            <person name="Amaro Gonzalez C."/>
        </authorList>
    </citation>
    <scope>NUCLEOTIDE SEQUENCE</scope>
</reference>
<dbReference type="EMBL" id="GBXM01048765">
    <property type="protein sequence ID" value="JAH59812.1"/>
    <property type="molecule type" value="Transcribed_RNA"/>
</dbReference>
<name>A0A0E9U260_ANGAN</name>
<keyword evidence="1" id="KW-0732">Signal</keyword>
<organism evidence="2">
    <name type="scientific">Anguilla anguilla</name>
    <name type="common">European freshwater eel</name>
    <name type="synonym">Muraena anguilla</name>
    <dbReference type="NCBI Taxonomy" id="7936"/>
    <lineage>
        <taxon>Eukaryota</taxon>
        <taxon>Metazoa</taxon>
        <taxon>Chordata</taxon>
        <taxon>Craniata</taxon>
        <taxon>Vertebrata</taxon>
        <taxon>Euteleostomi</taxon>
        <taxon>Actinopterygii</taxon>
        <taxon>Neopterygii</taxon>
        <taxon>Teleostei</taxon>
        <taxon>Anguilliformes</taxon>
        <taxon>Anguillidae</taxon>
        <taxon>Anguilla</taxon>
    </lineage>
</organism>
<proteinExistence type="predicted"/>
<protein>
    <submittedName>
        <fullName evidence="2">Uncharacterized protein</fullName>
    </submittedName>
</protein>